<dbReference type="GO" id="GO:0016149">
    <property type="term" value="F:translation release factor activity, codon specific"/>
    <property type="evidence" value="ECO:0007669"/>
    <property type="project" value="InterPro"/>
</dbReference>
<evidence type="ECO:0000256" key="5">
    <source>
        <dbReference type="NCBIfam" id="TIGR00019"/>
    </source>
</evidence>
<keyword evidence="6" id="KW-0175">Coiled coil</keyword>
<dbReference type="Gene3D" id="6.10.140.1950">
    <property type="match status" value="1"/>
</dbReference>
<dbReference type="InterPro" id="IPR045853">
    <property type="entry name" value="Pep_chain_release_fac_I_sf"/>
</dbReference>
<keyword evidence="3" id="KW-0488">Methylation</keyword>
<dbReference type="Pfam" id="PF00472">
    <property type="entry name" value="RF-1"/>
    <property type="match status" value="1"/>
</dbReference>
<reference evidence="9" key="1">
    <citation type="journal article" date="2020" name="mSystems">
        <title>Genome- and Community-Level Interaction Insights into Carbon Utilization and Element Cycling Functions of Hydrothermarchaeota in Hydrothermal Sediment.</title>
        <authorList>
            <person name="Zhou Z."/>
            <person name="Liu Y."/>
            <person name="Xu W."/>
            <person name="Pan J."/>
            <person name="Luo Z.H."/>
            <person name="Li M."/>
        </authorList>
    </citation>
    <scope>NUCLEOTIDE SEQUENCE [LARGE SCALE GENOMIC DNA]</scope>
    <source>
        <strain evidence="9">SpSt-914</strain>
    </source>
</reference>
<evidence type="ECO:0000256" key="3">
    <source>
        <dbReference type="ARBA" id="ARBA00022481"/>
    </source>
</evidence>
<dbReference type="PROSITE" id="PS00745">
    <property type="entry name" value="RF_PROK_I"/>
    <property type="match status" value="1"/>
</dbReference>
<dbReference type="GO" id="GO:0005737">
    <property type="term" value="C:cytoplasm"/>
    <property type="evidence" value="ECO:0007669"/>
    <property type="project" value="UniProtKB-ARBA"/>
</dbReference>
<keyword evidence="4" id="KW-0648">Protein biosynthesis</keyword>
<gene>
    <name evidence="9" type="ORF">ENX16_07015</name>
</gene>
<comment type="similarity">
    <text evidence="2">Belongs to the prokaryotic/mitochondrial release factor family.</text>
</comment>
<dbReference type="InterPro" id="IPR000352">
    <property type="entry name" value="Pep_chain_release_fac_I"/>
</dbReference>
<dbReference type="AlphaFoldDB" id="A0A7V3PUS0"/>
<evidence type="ECO:0000259" key="8">
    <source>
        <dbReference type="PROSITE" id="PS00745"/>
    </source>
</evidence>
<dbReference type="SMART" id="SM00937">
    <property type="entry name" value="PCRF"/>
    <property type="match status" value="1"/>
</dbReference>
<dbReference type="Gene3D" id="3.30.160.20">
    <property type="match status" value="1"/>
</dbReference>
<comment type="caution">
    <text evidence="9">The sequence shown here is derived from an EMBL/GenBank/DDBJ whole genome shotgun (WGS) entry which is preliminary data.</text>
</comment>
<evidence type="ECO:0000256" key="7">
    <source>
        <dbReference type="SAM" id="MobiDB-lite"/>
    </source>
</evidence>
<feature type="compositionally biased region" description="Basic and acidic residues" evidence="7">
    <location>
        <begin position="290"/>
        <end position="300"/>
    </location>
</feature>
<name>A0A7V3PUS0_UNCW3</name>
<evidence type="ECO:0000256" key="2">
    <source>
        <dbReference type="ARBA" id="ARBA00010835"/>
    </source>
</evidence>
<feature type="coiled-coil region" evidence="6">
    <location>
        <begin position="31"/>
        <end position="101"/>
    </location>
</feature>
<dbReference type="SUPFAM" id="SSF75620">
    <property type="entry name" value="Release factor"/>
    <property type="match status" value="1"/>
</dbReference>
<evidence type="ECO:0000256" key="6">
    <source>
        <dbReference type="SAM" id="Coils"/>
    </source>
</evidence>
<dbReference type="PANTHER" id="PTHR43804:SF7">
    <property type="entry name" value="LD18447P"/>
    <property type="match status" value="1"/>
</dbReference>
<organism evidence="9">
    <name type="scientific">candidate division WOR-3 bacterium</name>
    <dbReference type="NCBI Taxonomy" id="2052148"/>
    <lineage>
        <taxon>Bacteria</taxon>
        <taxon>Bacteria division WOR-3</taxon>
    </lineage>
</organism>
<feature type="domain" description="Prokaryotic-type class I peptide chain release factors" evidence="8">
    <location>
        <begin position="233"/>
        <end position="249"/>
    </location>
</feature>
<dbReference type="NCBIfam" id="TIGR00019">
    <property type="entry name" value="prfA"/>
    <property type="match status" value="1"/>
</dbReference>
<comment type="function">
    <text evidence="1">Peptide chain release factor 1 directs the termination of translation in response to the peptide chain termination codons UAG and UAA.</text>
</comment>
<feature type="region of interest" description="Disordered" evidence="7">
    <location>
        <begin position="290"/>
        <end position="311"/>
    </location>
</feature>
<dbReference type="FunFam" id="3.30.160.20:FF:000004">
    <property type="entry name" value="Peptide chain release factor 1"/>
    <property type="match status" value="1"/>
</dbReference>
<dbReference type="NCBIfam" id="NF001859">
    <property type="entry name" value="PRK00591.1"/>
    <property type="match status" value="1"/>
</dbReference>
<proteinExistence type="inferred from homology"/>
<dbReference type="PANTHER" id="PTHR43804">
    <property type="entry name" value="LD18447P"/>
    <property type="match status" value="1"/>
</dbReference>
<dbReference type="Gene3D" id="3.30.70.1660">
    <property type="match status" value="2"/>
</dbReference>
<dbReference type="InterPro" id="IPR005139">
    <property type="entry name" value="PCRF"/>
</dbReference>
<dbReference type="InterPro" id="IPR004373">
    <property type="entry name" value="RF-1"/>
</dbReference>
<evidence type="ECO:0000313" key="9">
    <source>
        <dbReference type="EMBL" id="HGD13807.1"/>
    </source>
</evidence>
<protein>
    <recommendedName>
        <fullName evidence="5">Peptide chain release factor 1</fullName>
    </recommendedName>
</protein>
<sequence length="356" mass="41190">MDVNFLEQADRFEALRIRRAELEKLLADPDLLNDTNQLEKLTREHRQLTDVLNLFAEYQRLERELNELTELAKNANEQEIRMLAENEVELVKKRLQHISEELKETLKSKPPEWEKGCIVEIRAAAGGEEAALFAADLFRMYCRFAERHHLQVEILSSRPSDLNGFREIIFSVEGKMPYRFFRFESGVHRVQRVPETEASGRIHTSTATVAVLLEPEENELRINPEEIKLETFRAGGHGGQNVNKVSSAVRLTHLPTGITVTCQDERSQARNRAKAFKVLLARLSDIKRQEERKKTTETRRKQIGTGERSEKIRTYNFPQNRVTDHRINFSLYNLDAVLDGELEPLFEALEKAEAEL</sequence>
<dbReference type="Pfam" id="PF03462">
    <property type="entry name" value="PCRF"/>
    <property type="match status" value="1"/>
</dbReference>
<evidence type="ECO:0000256" key="4">
    <source>
        <dbReference type="ARBA" id="ARBA00022917"/>
    </source>
</evidence>
<evidence type="ECO:0000256" key="1">
    <source>
        <dbReference type="ARBA" id="ARBA00002986"/>
    </source>
</evidence>
<dbReference type="InterPro" id="IPR050057">
    <property type="entry name" value="Prokaryotic/Mito_RF"/>
</dbReference>
<accession>A0A7V3PUS0</accession>
<dbReference type="EMBL" id="DTMZ01000177">
    <property type="protein sequence ID" value="HGD13807.1"/>
    <property type="molecule type" value="Genomic_DNA"/>
</dbReference>